<dbReference type="PANTHER" id="PTHR47893">
    <property type="entry name" value="REGULATORY PROTEIN PCHR"/>
    <property type="match status" value="1"/>
</dbReference>
<dbReference type="InterPro" id="IPR018060">
    <property type="entry name" value="HTH_AraC"/>
</dbReference>
<dbReference type="InterPro" id="IPR020449">
    <property type="entry name" value="Tscrpt_reg_AraC-type_HTH"/>
</dbReference>
<keyword evidence="2" id="KW-0238">DNA-binding</keyword>
<sequence length="322" mass="36724">MEISEFYREWLTRSGFVESKPSPDFGPSGKLYLAPEDAACGYYWVYGEKNLFDIKIHDFYFFEDSFISLDTPECLSITYYDSVSGEELTPYRRLTAGCVKTFHGGHETYKAMIHRNIPIRSVGIEVFPAYYETYLRESYPDDYLPPHEAFSRIGQTLDFPEMSQLLRQVWAYKGEGISAKLFYEAKVAEAVSLVYERGKKCKKDPHARISGQDMDALSSVTAYINDHFNTELPLATLARIACMGTTKLKTSFKRIYHCTISEYIQQRRMSHAEMLLTSTELAIDQVASAVGYSNAGRFAASFKNNTGLFPAEYRKMSRRTGG</sequence>
<keyword evidence="1" id="KW-0805">Transcription regulation</keyword>
<dbReference type="GO" id="GO:0003700">
    <property type="term" value="F:DNA-binding transcription factor activity"/>
    <property type="evidence" value="ECO:0007669"/>
    <property type="project" value="InterPro"/>
</dbReference>
<dbReference type="PANTHER" id="PTHR47893:SF1">
    <property type="entry name" value="REGULATORY PROTEIN PCHR"/>
    <property type="match status" value="1"/>
</dbReference>
<evidence type="ECO:0000313" key="6">
    <source>
        <dbReference type="Proteomes" id="UP000003494"/>
    </source>
</evidence>
<keyword evidence="6" id="KW-1185">Reference proteome</keyword>
<evidence type="ECO:0000256" key="3">
    <source>
        <dbReference type="ARBA" id="ARBA00023163"/>
    </source>
</evidence>
<dbReference type="eggNOG" id="COG2207">
    <property type="taxonomic scope" value="Bacteria"/>
</dbReference>
<gene>
    <name evidence="5" type="ORF">GCWU000342_02211</name>
</gene>
<keyword evidence="3" id="KW-0804">Transcription</keyword>
<dbReference type="Pfam" id="PF12833">
    <property type="entry name" value="HTH_18"/>
    <property type="match status" value="1"/>
</dbReference>
<evidence type="ECO:0000259" key="4">
    <source>
        <dbReference type="PROSITE" id="PS01124"/>
    </source>
</evidence>
<dbReference type="PRINTS" id="PR00032">
    <property type="entry name" value="HTHARAC"/>
</dbReference>
<proteinExistence type="predicted"/>
<dbReference type="Proteomes" id="UP000003494">
    <property type="component" value="Unassembled WGS sequence"/>
</dbReference>
<evidence type="ECO:0000256" key="2">
    <source>
        <dbReference type="ARBA" id="ARBA00023125"/>
    </source>
</evidence>
<dbReference type="STRING" id="626523.GCWU000342_02211"/>
<evidence type="ECO:0000256" key="1">
    <source>
        <dbReference type="ARBA" id="ARBA00023015"/>
    </source>
</evidence>
<dbReference type="InterPro" id="IPR009057">
    <property type="entry name" value="Homeodomain-like_sf"/>
</dbReference>
<dbReference type="InterPro" id="IPR053142">
    <property type="entry name" value="PchR_regulatory_protein"/>
</dbReference>
<comment type="caution">
    <text evidence="5">The sequence shown here is derived from an EMBL/GenBank/DDBJ whole genome shotgun (WGS) entry which is preliminary data.</text>
</comment>
<dbReference type="HOGENOM" id="CLU_052345_2_1_9"/>
<reference evidence="5" key="1">
    <citation type="submission" date="2009-04" db="EMBL/GenBank/DDBJ databases">
        <authorList>
            <person name="Weinstock G."/>
            <person name="Sodergren E."/>
            <person name="Clifton S."/>
            <person name="Fulton L."/>
            <person name="Fulton B."/>
            <person name="Courtney L."/>
            <person name="Fronick C."/>
            <person name="Harrison M."/>
            <person name="Strong C."/>
            <person name="Farmer C."/>
            <person name="Delahaunty K."/>
            <person name="Markovic C."/>
            <person name="Hall O."/>
            <person name="Minx P."/>
            <person name="Tomlinson C."/>
            <person name="Mitreva M."/>
            <person name="Nelson J."/>
            <person name="Hou S."/>
            <person name="Wollam A."/>
            <person name="Pepin K.H."/>
            <person name="Johnson M."/>
            <person name="Bhonagiri V."/>
            <person name="Nash W.E."/>
            <person name="Warren W."/>
            <person name="Chinwalla A."/>
            <person name="Mardis E.R."/>
            <person name="Wilson R.K."/>
        </authorList>
    </citation>
    <scope>NUCLEOTIDE SEQUENCE [LARGE SCALE GENOMIC DNA]</scope>
    <source>
        <strain evidence="5">DSM 14600</strain>
    </source>
</reference>
<dbReference type="SMART" id="SM00342">
    <property type="entry name" value="HTH_ARAC"/>
    <property type="match status" value="1"/>
</dbReference>
<dbReference type="Gene3D" id="1.10.10.60">
    <property type="entry name" value="Homeodomain-like"/>
    <property type="match status" value="2"/>
</dbReference>
<feature type="domain" description="HTH araC/xylS-type" evidence="4">
    <location>
        <begin position="218"/>
        <end position="316"/>
    </location>
</feature>
<dbReference type="PROSITE" id="PS01124">
    <property type="entry name" value="HTH_ARAC_FAMILY_2"/>
    <property type="match status" value="1"/>
</dbReference>
<dbReference type="AlphaFoldDB" id="C4GDN7"/>
<evidence type="ECO:0000313" key="5">
    <source>
        <dbReference type="EMBL" id="EEP27516.1"/>
    </source>
</evidence>
<name>C4GDN7_9FIRM</name>
<dbReference type="SUPFAM" id="SSF46689">
    <property type="entry name" value="Homeodomain-like"/>
    <property type="match status" value="2"/>
</dbReference>
<protein>
    <submittedName>
        <fullName evidence="5">Transcriptional regulator, AraC family</fullName>
    </submittedName>
</protein>
<organism evidence="5 6">
    <name type="scientific">Shuttleworthella satelles DSM 14600</name>
    <dbReference type="NCBI Taxonomy" id="626523"/>
    <lineage>
        <taxon>Bacteria</taxon>
        <taxon>Bacillati</taxon>
        <taxon>Bacillota</taxon>
        <taxon>Clostridia</taxon>
        <taxon>Lachnospirales</taxon>
        <taxon>Lachnospiraceae</taxon>
        <taxon>Shuttleworthella</taxon>
    </lineage>
</organism>
<accession>C4GDN7</accession>
<dbReference type="GO" id="GO:0043565">
    <property type="term" value="F:sequence-specific DNA binding"/>
    <property type="evidence" value="ECO:0007669"/>
    <property type="project" value="InterPro"/>
</dbReference>
<dbReference type="EMBL" id="ACIP02000007">
    <property type="protein sequence ID" value="EEP27516.1"/>
    <property type="molecule type" value="Genomic_DNA"/>
</dbReference>
<dbReference type="RefSeq" id="WP_006907187.1">
    <property type="nucleotide sequence ID" value="NZ_GG665867.1"/>
</dbReference>